<feature type="region of interest" description="Disordered" evidence="1">
    <location>
        <begin position="38"/>
        <end position="60"/>
    </location>
</feature>
<feature type="compositionally biased region" description="Basic residues" evidence="1">
    <location>
        <begin position="38"/>
        <end position="47"/>
    </location>
</feature>
<protein>
    <submittedName>
        <fullName evidence="3">Uncharacterized protein</fullName>
    </submittedName>
</protein>
<evidence type="ECO:0000256" key="2">
    <source>
        <dbReference type="SAM" id="Phobius"/>
    </source>
</evidence>
<dbReference type="Proteomes" id="UP001207252">
    <property type="component" value="Unassembled WGS sequence"/>
</dbReference>
<reference evidence="3 4" key="1">
    <citation type="journal article" date="2020" name="Int. J. Syst. Evol. Microbiol.">
        <title>Ureaplasma miroungigenitalium sp. nov. isolated from northern elephant seals (Mirounga angustirostris) and Ureaplasma zalophigenitalium sp. nov. isolated from California sea lions (Zalophus californianus).</title>
        <authorList>
            <person name="Volokhov D.V."/>
            <person name="Gulland F.M."/>
            <person name="Gao Y."/>
            <person name="Chizhikov V.E."/>
        </authorList>
    </citation>
    <scope>NUCLEOTIDE SEQUENCE [LARGE SCALE GENOMIC DNA]</scope>
    <source>
        <strain evidence="3 4">CSL7644-GEN</strain>
    </source>
</reference>
<keyword evidence="2" id="KW-0812">Transmembrane</keyword>
<dbReference type="RefSeq" id="WP_263817895.1">
    <property type="nucleotide sequence ID" value="NZ_JAOXHJ010000003.1"/>
</dbReference>
<sequence length="60" mass="6375">MSKSINSKKIVSIITGVLVASMFIGTITAAAVLMNKPTPKKPIKKQGAKNVETTTEKTTK</sequence>
<feature type="transmembrane region" description="Helical" evidence="2">
    <location>
        <begin position="12"/>
        <end position="34"/>
    </location>
</feature>
<keyword evidence="2" id="KW-0472">Membrane</keyword>
<gene>
    <name evidence="3" type="ORF">OF365_01760</name>
</gene>
<evidence type="ECO:0000256" key="1">
    <source>
        <dbReference type="SAM" id="MobiDB-lite"/>
    </source>
</evidence>
<keyword evidence="2" id="KW-1133">Transmembrane helix</keyword>
<evidence type="ECO:0000313" key="4">
    <source>
        <dbReference type="Proteomes" id="UP001207252"/>
    </source>
</evidence>
<accession>A0ABT3BP97</accession>
<proteinExistence type="predicted"/>
<name>A0ABT3BP97_9BACT</name>
<comment type="caution">
    <text evidence="3">The sequence shown here is derived from an EMBL/GenBank/DDBJ whole genome shotgun (WGS) entry which is preliminary data.</text>
</comment>
<evidence type="ECO:0000313" key="3">
    <source>
        <dbReference type="EMBL" id="MCV3754091.1"/>
    </source>
</evidence>
<dbReference type="EMBL" id="JAOXHJ010000003">
    <property type="protein sequence ID" value="MCV3754091.1"/>
    <property type="molecule type" value="Genomic_DNA"/>
</dbReference>
<keyword evidence="4" id="KW-1185">Reference proteome</keyword>
<organism evidence="3 4">
    <name type="scientific">Ureaplasma zalophigenitalium</name>
    <dbReference type="NCBI Taxonomy" id="907723"/>
    <lineage>
        <taxon>Bacteria</taxon>
        <taxon>Bacillati</taxon>
        <taxon>Mycoplasmatota</taxon>
        <taxon>Mycoplasmoidales</taxon>
        <taxon>Mycoplasmoidaceae</taxon>
        <taxon>Ureaplasma</taxon>
    </lineage>
</organism>